<keyword evidence="5" id="KW-0547">Nucleotide-binding</keyword>
<dbReference type="RefSeq" id="WP_151062366.1">
    <property type="nucleotide sequence ID" value="NZ_CABVPL010000003.1"/>
</dbReference>
<dbReference type="SUPFAM" id="SSF53448">
    <property type="entry name" value="Nucleotide-diphospho-sugar transferases"/>
    <property type="match status" value="1"/>
</dbReference>
<dbReference type="GO" id="GO:0000271">
    <property type="term" value="P:polysaccharide biosynthetic process"/>
    <property type="evidence" value="ECO:0007669"/>
    <property type="project" value="InterPro"/>
</dbReference>
<dbReference type="Proteomes" id="UP000494222">
    <property type="component" value="Unassembled WGS sequence"/>
</dbReference>
<dbReference type="InterPro" id="IPR006375">
    <property type="entry name" value="Man1P_GuaTrfase/Man6P_Isoase"/>
</dbReference>
<sequence>MNLYPVVLCGGSGTRLWPMSRKSFPKQYLSLLGEHSLLQQTVIRAKAVAGTQEPILIANDEQRFLVAEQMRQIDVAPHATILEPFGRNTAPAVAIAALQALQHSADALLLVLPADHVILHASEFETVVRQAAQTASQGYLVTFGVQPTSPETGYGYIRMGEPTHADAVAFHVERFVEKPDFETAREFVSNGRYAWNSGMFLLRATDYLKELARHEPETARLAEAAFSRASSDKDFVRLDGEAFAGCRDISIDHAVMERTSRAAVVPANGLGWSDIGSWNALANLSERDMAGNAIQGDVLLDNMSNSYIRAEHRMVAAVGLEDVVIVETADAVLVAHRDKAQDVKQIVLQLQARGRHECVTHRRVARPWGTYEGIDHGDRFQVKRIVVNPGSQLSLQMHHHRAEHWIVVKGTALITNGDREIMLSENQSTYIPLGTTHRLSNPGKIALELIEVQSGAYLGEDDIVRFEDTYGRTSAG</sequence>
<dbReference type="FunFam" id="3.90.550.10:FF:000046">
    <property type="entry name" value="Mannose-1-phosphate guanylyltransferase (GDP)"/>
    <property type="match status" value="1"/>
</dbReference>
<dbReference type="AlphaFoldDB" id="A0A6H9T623"/>
<evidence type="ECO:0000259" key="11">
    <source>
        <dbReference type="Pfam" id="PF22640"/>
    </source>
</evidence>
<dbReference type="SUPFAM" id="SSF51182">
    <property type="entry name" value="RmlC-like cupins"/>
    <property type="match status" value="1"/>
</dbReference>
<dbReference type="InterPro" id="IPR049577">
    <property type="entry name" value="GMPP_N"/>
</dbReference>
<dbReference type="EC" id="2.7.7.13" evidence="2"/>
<dbReference type="CDD" id="cd02213">
    <property type="entry name" value="cupin_PMI_typeII_C"/>
    <property type="match status" value="1"/>
</dbReference>
<keyword evidence="12" id="KW-0413">Isomerase</keyword>
<dbReference type="GeneID" id="99787868"/>
<evidence type="ECO:0000256" key="6">
    <source>
        <dbReference type="ARBA" id="ARBA00023134"/>
    </source>
</evidence>
<protein>
    <recommendedName>
        <fullName evidence="2">mannose-1-phosphate guanylyltransferase</fullName>
        <ecNumber evidence="2">2.7.7.13</ecNumber>
    </recommendedName>
</protein>
<accession>A0A6H9T623</accession>
<dbReference type="EMBL" id="VZOJ01000001">
    <property type="protein sequence ID" value="KAB0644837.1"/>
    <property type="molecule type" value="Genomic_DNA"/>
</dbReference>
<dbReference type="InterPro" id="IPR014710">
    <property type="entry name" value="RmlC-like_jellyroll"/>
</dbReference>
<dbReference type="InterPro" id="IPR005835">
    <property type="entry name" value="NTP_transferase_dom"/>
</dbReference>
<evidence type="ECO:0000256" key="3">
    <source>
        <dbReference type="ARBA" id="ARBA00022679"/>
    </source>
</evidence>
<keyword evidence="6" id="KW-0342">GTP-binding</keyword>
<evidence type="ECO:0000313" key="15">
    <source>
        <dbReference type="Proteomes" id="UP000494222"/>
    </source>
</evidence>
<keyword evidence="14" id="KW-1185">Reference proteome</keyword>
<dbReference type="PANTHER" id="PTHR46390:SF1">
    <property type="entry name" value="MANNOSE-1-PHOSPHATE GUANYLYLTRANSFERASE"/>
    <property type="match status" value="1"/>
</dbReference>
<organism evidence="12 14">
    <name type="scientific">Burkholderia latens</name>
    <dbReference type="NCBI Taxonomy" id="488446"/>
    <lineage>
        <taxon>Bacteria</taxon>
        <taxon>Pseudomonadati</taxon>
        <taxon>Pseudomonadota</taxon>
        <taxon>Betaproteobacteria</taxon>
        <taxon>Burkholderiales</taxon>
        <taxon>Burkholderiaceae</taxon>
        <taxon>Burkholderia</taxon>
        <taxon>Burkholderia cepacia complex</taxon>
    </lineage>
</organism>
<evidence type="ECO:0000313" key="13">
    <source>
        <dbReference type="EMBL" id="VWB16343.1"/>
    </source>
</evidence>
<name>A0A6H9T623_9BURK</name>
<evidence type="ECO:0000259" key="10">
    <source>
        <dbReference type="Pfam" id="PF01050"/>
    </source>
</evidence>
<dbReference type="FunFam" id="2.60.120.10:FF:000032">
    <property type="entry name" value="Mannose-1-phosphate guanylyltransferase/mannose-6-phosphate isomerase"/>
    <property type="match status" value="1"/>
</dbReference>
<dbReference type="Gene3D" id="3.90.550.10">
    <property type="entry name" value="Spore Coat Polysaccharide Biosynthesis Protein SpsA, Chain A"/>
    <property type="match status" value="1"/>
</dbReference>
<keyword evidence="3 12" id="KW-0808">Transferase</keyword>
<dbReference type="InterPro" id="IPR029044">
    <property type="entry name" value="Nucleotide-diphossugar_trans"/>
</dbReference>
<dbReference type="EMBL" id="CABVPL010000003">
    <property type="protein sequence ID" value="VWB16343.1"/>
    <property type="molecule type" value="Genomic_DNA"/>
</dbReference>
<dbReference type="InterPro" id="IPR051161">
    <property type="entry name" value="Mannose-6P_isomerase_type2"/>
</dbReference>
<evidence type="ECO:0000256" key="7">
    <source>
        <dbReference type="ARBA" id="ARBA00047343"/>
    </source>
</evidence>
<evidence type="ECO:0000313" key="14">
    <source>
        <dbReference type="Proteomes" id="UP000430232"/>
    </source>
</evidence>
<dbReference type="OrthoDB" id="9806359at2"/>
<dbReference type="GO" id="GO:0004475">
    <property type="term" value="F:mannose-1-phosphate guanylyltransferase (GTP) activity"/>
    <property type="evidence" value="ECO:0007669"/>
    <property type="project" value="UniProtKB-EC"/>
</dbReference>
<feature type="domain" description="Mannose-6-phosphate isomerase type II C-terminal" evidence="10">
    <location>
        <begin position="354"/>
        <end position="468"/>
    </location>
</feature>
<dbReference type="NCBIfam" id="TIGR01479">
    <property type="entry name" value="GMP_PMI"/>
    <property type="match status" value="1"/>
</dbReference>
<dbReference type="GO" id="GO:0005525">
    <property type="term" value="F:GTP binding"/>
    <property type="evidence" value="ECO:0007669"/>
    <property type="project" value="UniProtKB-KW"/>
</dbReference>
<feature type="domain" description="Nucleotidyl transferase" evidence="9">
    <location>
        <begin position="5"/>
        <end position="287"/>
    </location>
</feature>
<dbReference type="PANTHER" id="PTHR46390">
    <property type="entry name" value="MANNOSE-1-PHOSPHATE GUANYLYLTRANSFERASE"/>
    <property type="match status" value="1"/>
</dbReference>
<reference evidence="13 15" key="2">
    <citation type="submission" date="2019-09" db="EMBL/GenBank/DDBJ databases">
        <authorList>
            <person name="Depoorter E."/>
        </authorList>
    </citation>
    <scope>NUCLEOTIDE SEQUENCE [LARGE SCALE GENOMIC DNA]</scope>
    <source>
        <strain evidence="13">LMG 24064</strain>
    </source>
</reference>
<proteinExistence type="inferred from homology"/>
<evidence type="ECO:0000256" key="1">
    <source>
        <dbReference type="ARBA" id="ARBA00006115"/>
    </source>
</evidence>
<dbReference type="CDD" id="cd02509">
    <property type="entry name" value="GDP-M1P_Guanylyltransferase"/>
    <property type="match status" value="1"/>
</dbReference>
<dbReference type="Gene3D" id="2.60.120.10">
    <property type="entry name" value="Jelly Rolls"/>
    <property type="match status" value="1"/>
</dbReference>
<evidence type="ECO:0000259" key="9">
    <source>
        <dbReference type="Pfam" id="PF00483"/>
    </source>
</evidence>
<comment type="catalytic activity">
    <reaction evidence="7">
        <text>alpha-D-mannose 1-phosphate + GTP + H(+) = GDP-alpha-D-mannose + diphosphate</text>
        <dbReference type="Rhea" id="RHEA:15229"/>
        <dbReference type="ChEBI" id="CHEBI:15378"/>
        <dbReference type="ChEBI" id="CHEBI:33019"/>
        <dbReference type="ChEBI" id="CHEBI:37565"/>
        <dbReference type="ChEBI" id="CHEBI:57527"/>
        <dbReference type="ChEBI" id="CHEBI:58409"/>
        <dbReference type="EC" id="2.7.7.13"/>
    </reaction>
</comment>
<evidence type="ECO:0000256" key="8">
    <source>
        <dbReference type="RuleBase" id="RU004190"/>
    </source>
</evidence>
<feature type="domain" description="MannoseP isomerase/GMP-like beta-helix" evidence="11">
    <location>
        <begin position="304"/>
        <end position="350"/>
    </location>
</feature>
<dbReference type="Proteomes" id="UP000430232">
    <property type="component" value="Unassembled WGS sequence"/>
</dbReference>
<evidence type="ECO:0000256" key="4">
    <source>
        <dbReference type="ARBA" id="ARBA00022695"/>
    </source>
</evidence>
<dbReference type="Pfam" id="PF22640">
    <property type="entry name" value="ManC_GMP_beta-helix"/>
    <property type="match status" value="1"/>
</dbReference>
<evidence type="ECO:0000313" key="12">
    <source>
        <dbReference type="EMBL" id="KAB0644837.1"/>
    </source>
</evidence>
<evidence type="ECO:0000256" key="2">
    <source>
        <dbReference type="ARBA" id="ARBA00012387"/>
    </source>
</evidence>
<dbReference type="InterPro" id="IPR011051">
    <property type="entry name" value="RmlC_Cupin_sf"/>
</dbReference>
<dbReference type="InterPro" id="IPR054566">
    <property type="entry name" value="ManC/GMP-like_b-helix"/>
</dbReference>
<keyword evidence="4 12" id="KW-0548">Nucleotidyltransferase</keyword>
<dbReference type="GO" id="GO:0009298">
    <property type="term" value="P:GDP-mannose biosynthetic process"/>
    <property type="evidence" value="ECO:0007669"/>
    <property type="project" value="TreeGrafter"/>
</dbReference>
<reference evidence="12 14" key="1">
    <citation type="submission" date="2019-09" db="EMBL/GenBank/DDBJ databases">
        <title>Draft genome sequences of 48 bacterial type strains from the CCUG.</title>
        <authorList>
            <person name="Tunovic T."/>
            <person name="Pineiro-Iglesias B."/>
            <person name="Unosson C."/>
            <person name="Inganas E."/>
            <person name="Ohlen M."/>
            <person name="Cardew S."/>
            <person name="Jensie-Markopoulos S."/>
            <person name="Salva-Serra F."/>
            <person name="Jaen-Luchoro D."/>
            <person name="Karlsson R."/>
            <person name="Svensson-Stadler L."/>
            <person name="Chun J."/>
            <person name="Moore E."/>
        </authorList>
    </citation>
    <scope>NUCLEOTIDE SEQUENCE [LARGE SCALE GENOMIC DNA]</scope>
    <source>
        <strain evidence="12 14">CCUG 54555</strain>
    </source>
</reference>
<comment type="similarity">
    <text evidence="1 8">Belongs to the mannose-6-phosphate isomerase type 2 family.</text>
</comment>
<evidence type="ECO:0000256" key="5">
    <source>
        <dbReference type="ARBA" id="ARBA00022741"/>
    </source>
</evidence>
<dbReference type="InterPro" id="IPR001538">
    <property type="entry name" value="Man6P_isomerase-2_C"/>
</dbReference>
<dbReference type="Pfam" id="PF00483">
    <property type="entry name" value="NTP_transferase"/>
    <property type="match status" value="1"/>
</dbReference>
<dbReference type="GO" id="GO:0016853">
    <property type="term" value="F:isomerase activity"/>
    <property type="evidence" value="ECO:0007669"/>
    <property type="project" value="UniProtKB-KW"/>
</dbReference>
<gene>
    <name evidence="13" type="ORF">BLA24064_00595</name>
    <name evidence="12" type="ORF">F7R21_00595</name>
</gene>
<dbReference type="Pfam" id="PF01050">
    <property type="entry name" value="MannoseP_isomer"/>
    <property type="match status" value="1"/>
</dbReference>